<dbReference type="AlphaFoldDB" id="A0A401LEV5"/>
<proteinExistence type="predicted"/>
<keyword evidence="3" id="KW-1185">Reference proteome</keyword>
<dbReference type="Proteomes" id="UP000287361">
    <property type="component" value="Unassembled WGS sequence"/>
</dbReference>
<reference evidence="2 3" key="1">
    <citation type="submission" date="2018-10" db="EMBL/GenBank/DDBJ databases">
        <title>Draft Genome Sequence of Anaerotignum sp. KCTC 15736.</title>
        <authorList>
            <person name="Choi S.H."/>
            <person name="Kim J.S."/>
            <person name="Kang S.W."/>
            <person name="Lee J.S."/>
            <person name="Park S.H."/>
        </authorList>
    </citation>
    <scope>NUCLEOTIDE SEQUENCE [LARGE SCALE GENOMIC DNA]</scope>
    <source>
        <strain evidence="2 3">KCTC 15736</strain>
    </source>
</reference>
<feature type="transmembrane region" description="Helical" evidence="1">
    <location>
        <begin position="39"/>
        <end position="61"/>
    </location>
</feature>
<dbReference type="EMBL" id="BHVZ01000009">
    <property type="protein sequence ID" value="GCB30068.1"/>
    <property type="molecule type" value="Genomic_DNA"/>
</dbReference>
<keyword evidence="1" id="KW-0472">Membrane</keyword>
<keyword evidence="1" id="KW-1133">Transmembrane helix</keyword>
<evidence type="ECO:0000256" key="1">
    <source>
        <dbReference type="SAM" id="Phobius"/>
    </source>
</evidence>
<protein>
    <submittedName>
        <fullName evidence="2">Uncharacterized protein</fullName>
    </submittedName>
</protein>
<evidence type="ECO:0000313" key="2">
    <source>
        <dbReference type="EMBL" id="GCB30068.1"/>
    </source>
</evidence>
<sequence length="67" mass="7941">MGKNVFWWEVEENFFFSWGKCLKESAFLMKKSIEMGRKGLFFCGGYITMWLKVAQSGFLWWKATAKV</sequence>
<name>A0A401LEV5_9FIRM</name>
<gene>
    <name evidence="2" type="ORF">KGMB03357_17290</name>
</gene>
<accession>A0A401LEV5</accession>
<comment type="caution">
    <text evidence="2">The sequence shown here is derived from an EMBL/GenBank/DDBJ whole genome shotgun (WGS) entry which is preliminary data.</text>
</comment>
<evidence type="ECO:0000313" key="3">
    <source>
        <dbReference type="Proteomes" id="UP000287361"/>
    </source>
</evidence>
<keyword evidence="1" id="KW-0812">Transmembrane</keyword>
<organism evidence="2 3">
    <name type="scientific">Anaerotignum faecicola</name>
    <dbReference type="NCBI Taxonomy" id="2358141"/>
    <lineage>
        <taxon>Bacteria</taxon>
        <taxon>Bacillati</taxon>
        <taxon>Bacillota</taxon>
        <taxon>Clostridia</taxon>
        <taxon>Lachnospirales</taxon>
        <taxon>Anaerotignaceae</taxon>
        <taxon>Anaerotignum</taxon>
    </lineage>
</organism>